<comment type="subunit">
    <text evidence="1">Component of the TIM23 complex.</text>
</comment>
<dbReference type="HOGENOM" id="CLU_051242_0_0_1"/>
<dbReference type="OrthoDB" id="1711508at2759"/>
<reference evidence="5" key="1">
    <citation type="journal article" date="2009" name="Genome Res.">
        <title>Comparative genomic analyses of the human fungal pathogens Coccidioides and their relatives.</title>
        <authorList>
            <person name="Sharpton T.J."/>
            <person name="Stajich J.E."/>
            <person name="Rounsley S.D."/>
            <person name="Gardner M.J."/>
            <person name="Wortman J.R."/>
            <person name="Jordar V.S."/>
            <person name="Maiti R."/>
            <person name="Kodira C.D."/>
            <person name="Neafsey D.E."/>
            <person name="Zeng Q."/>
            <person name="Hung C.-Y."/>
            <person name="McMahan C."/>
            <person name="Muszewska A."/>
            <person name="Grynberg M."/>
            <person name="Mandel M.A."/>
            <person name="Kellner E.M."/>
            <person name="Barker B.M."/>
            <person name="Galgiani J.N."/>
            <person name="Orbach M.J."/>
            <person name="Kirkland T.N."/>
            <person name="Cole G.T."/>
            <person name="Henn M.R."/>
            <person name="Birren B.W."/>
            <person name="Taylor J.W."/>
        </authorList>
    </citation>
    <scope>NUCLEOTIDE SEQUENCE [LARGE SCALE GENOMIC DNA]</scope>
    <source>
        <strain evidence="5">UAMH 1704</strain>
    </source>
</reference>
<feature type="region of interest" description="Disordered" evidence="2">
    <location>
        <begin position="396"/>
        <end position="437"/>
    </location>
</feature>
<name>C4JP10_UNCRE</name>
<dbReference type="SUPFAM" id="SSF56784">
    <property type="entry name" value="HAD-like"/>
    <property type="match status" value="1"/>
</dbReference>
<keyword evidence="1" id="KW-0496">Mitochondrion</keyword>
<feature type="compositionally biased region" description="Acidic residues" evidence="2">
    <location>
        <begin position="400"/>
        <end position="415"/>
    </location>
</feature>
<dbReference type="PANTHER" id="PTHR12210">
    <property type="entry name" value="DULLARD PROTEIN PHOSPHATASE"/>
    <property type="match status" value="1"/>
</dbReference>
<comment type="similarity">
    <text evidence="1">Belongs to the TIM50 family.</text>
</comment>
<dbReference type="InterPro" id="IPR023214">
    <property type="entry name" value="HAD_sf"/>
</dbReference>
<dbReference type="Pfam" id="PF03031">
    <property type="entry name" value="NIF"/>
    <property type="match status" value="1"/>
</dbReference>
<keyword evidence="5" id="KW-1185">Reference proteome</keyword>
<keyword evidence="1" id="KW-0653">Protein transport</keyword>
<proteinExistence type="inferred from homology"/>
<sequence length="437" mass="50169">MPRRNPRRARGRQPEQSKQDDTDARVLVTGDTWRPGRASTAQYENGYYAQHESFAWRDRDSWRPGMNASTPPGNQGSTAGGFGPYSQPAPYWQTGMPLHNQRQEQRFQASGQRQHTYYPPAYAPGPFPSISPAWTGSPSPLLIILDMNGTLIHRKRRSAISFVRRPGLDGFLNHIFDRYTVMIWTSSKATTVREVLKRLVPSNMQSRFATIWARDKLDLTKEQYNEKVQVYKRLDKIWNDTFLRSRYPKSKAGGPAENHGWDHTNTILIDDSRIKAAGQPYNIIEIPEFTNDASVDEERNMKIVMRQLRILSRQQDASRKIRQWNEMMKTADPALSTTEFWEAELSRDEERLGLEPDVTSGVRKRRRSKKGARRLEADVEQEIEETQSALDARVHITEDSQLEDQCSDVTDDEPEISVPKDIIEQDPAISTTPSVPR</sequence>
<accession>C4JP10</accession>
<feature type="compositionally biased region" description="Polar residues" evidence="2">
    <location>
        <begin position="428"/>
        <end position="437"/>
    </location>
</feature>
<dbReference type="STRING" id="336963.C4JP10"/>
<evidence type="ECO:0000259" key="3">
    <source>
        <dbReference type="PROSITE" id="PS50969"/>
    </source>
</evidence>
<gene>
    <name evidence="4" type="ORF">UREG_03069</name>
</gene>
<dbReference type="GO" id="GO:0015031">
    <property type="term" value="P:protein transport"/>
    <property type="evidence" value="ECO:0007669"/>
    <property type="project" value="UniProtKB-KW"/>
</dbReference>
<dbReference type="InterPro" id="IPR004274">
    <property type="entry name" value="FCP1_dom"/>
</dbReference>
<keyword evidence="1" id="KW-0813">Transport</keyword>
<comment type="function">
    <text evidence="1">Essential component of the TIM23 complex, a complex that mediates the translocation of transit peptide-containing proteins across the mitochondrial inner membrane.</text>
</comment>
<feature type="region of interest" description="Disordered" evidence="2">
    <location>
        <begin position="61"/>
        <end position="82"/>
    </location>
</feature>
<evidence type="ECO:0000256" key="1">
    <source>
        <dbReference type="RuleBase" id="RU365079"/>
    </source>
</evidence>
<dbReference type="InParanoid" id="C4JP10"/>
<dbReference type="GO" id="GO:0005744">
    <property type="term" value="C:TIM23 mitochondrial import inner membrane translocase complex"/>
    <property type="evidence" value="ECO:0007669"/>
    <property type="project" value="UniProtKB-UniRule"/>
</dbReference>
<keyword evidence="1" id="KW-0809">Transit peptide</keyword>
<dbReference type="SMART" id="SM00577">
    <property type="entry name" value="CPDc"/>
    <property type="match status" value="1"/>
</dbReference>
<feature type="region of interest" description="Disordered" evidence="2">
    <location>
        <begin position="1"/>
        <end position="25"/>
    </location>
</feature>
<comment type="subcellular location">
    <subcellularLocation>
        <location evidence="1">Mitochondrion inner membrane</location>
        <topology evidence="1">Single-pass membrane protein</topology>
    </subcellularLocation>
</comment>
<dbReference type="RefSeq" id="XP_002543553.1">
    <property type="nucleotide sequence ID" value="XM_002543507.1"/>
</dbReference>
<evidence type="ECO:0000256" key="2">
    <source>
        <dbReference type="SAM" id="MobiDB-lite"/>
    </source>
</evidence>
<keyword evidence="1" id="KW-0811">Translocation</keyword>
<dbReference type="PROSITE" id="PS50969">
    <property type="entry name" value="FCP1"/>
    <property type="match status" value="1"/>
</dbReference>
<dbReference type="eggNOG" id="KOG1605">
    <property type="taxonomic scope" value="Eukaryota"/>
</dbReference>
<feature type="compositionally biased region" description="Polar residues" evidence="2">
    <location>
        <begin position="67"/>
        <end position="77"/>
    </location>
</feature>
<feature type="compositionally biased region" description="Basic and acidic residues" evidence="2">
    <location>
        <begin position="12"/>
        <end position="24"/>
    </location>
</feature>
<dbReference type="InterPro" id="IPR036412">
    <property type="entry name" value="HAD-like_sf"/>
</dbReference>
<dbReference type="KEGG" id="ure:UREG_03069"/>
<dbReference type="Proteomes" id="UP000002058">
    <property type="component" value="Unassembled WGS sequence"/>
</dbReference>
<protein>
    <recommendedName>
        <fullName evidence="1">Mitochondrial import inner membrane translocase subunit TIM50</fullName>
    </recommendedName>
</protein>
<dbReference type="EMBL" id="CH476616">
    <property type="protein sequence ID" value="EEP78224.1"/>
    <property type="molecule type" value="Genomic_DNA"/>
</dbReference>
<dbReference type="AlphaFoldDB" id="C4JP10"/>
<evidence type="ECO:0000313" key="4">
    <source>
        <dbReference type="EMBL" id="EEP78224.1"/>
    </source>
</evidence>
<dbReference type="VEuPathDB" id="FungiDB:UREG_03069"/>
<evidence type="ECO:0000313" key="5">
    <source>
        <dbReference type="Proteomes" id="UP000002058"/>
    </source>
</evidence>
<feature type="compositionally biased region" description="Basic residues" evidence="2">
    <location>
        <begin position="1"/>
        <end position="11"/>
    </location>
</feature>
<dbReference type="GeneID" id="8439416"/>
<dbReference type="InterPro" id="IPR050365">
    <property type="entry name" value="TIM50"/>
</dbReference>
<feature type="domain" description="FCP1 homology" evidence="3">
    <location>
        <begin position="136"/>
        <end position="311"/>
    </location>
</feature>
<dbReference type="Gene3D" id="3.40.50.1000">
    <property type="entry name" value="HAD superfamily/HAD-like"/>
    <property type="match status" value="1"/>
</dbReference>
<organism evidence="4 5">
    <name type="scientific">Uncinocarpus reesii (strain UAMH 1704)</name>
    <dbReference type="NCBI Taxonomy" id="336963"/>
    <lineage>
        <taxon>Eukaryota</taxon>
        <taxon>Fungi</taxon>
        <taxon>Dikarya</taxon>
        <taxon>Ascomycota</taxon>
        <taxon>Pezizomycotina</taxon>
        <taxon>Eurotiomycetes</taxon>
        <taxon>Eurotiomycetidae</taxon>
        <taxon>Onygenales</taxon>
        <taxon>Onygenaceae</taxon>
        <taxon>Uncinocarpus</taxon>
    </lineage>
</organism>